<keyword evidence="1" id="KW-0812">Transmembrane</keyword>
<reference evidence="4" key="1">
    <citation type="journal article" date="2022" name="Int. J. Syst. Evol. Microbiol.">
        <title>Anaeromyxobacter oryzae sp. nov., Anaeromyxobacter diazotrophicus sp. nov. and Anaeromyxobacter paludicola sp. nov., isolated from paddy soils.</title>
        <authorList>
            <person name="Itoh H."/>
            <person name="Xu Z."/>
            <person name="Mise K."/>
            <person name="Masuda Y."/>
            <person name="Ushijima N."/>
            <person name="Hayakawa C."/>
            <person name="Shiratori Y."/>
            <person name="Senoo K."/>
        </authorList>
    </citation>
    <scope>NUCLEOTIDE SEQUENCE [LARGE SCALE GENOMIC DNA]</scope>
    <source>
        <strain evidence="4">Red232</strain>
    </source>
</reference>
<sequence length="168" mass="16883">MTAACADLQVLLSLRAAGALVPAEEALVAAHLADCAACRAEAARDADVLGLARLPEPSEGERRAVAAVPERVVAAVRRTEARRGAGKRVVAVVAAIAAVAVMVAAPAVLRKQPPELASAQVAATWTEPDVDGLWSETDVLELESASASGADGTASDAALAALDVDEGG</sequence>
<keyword evidence="1" id="KW-0472">Membrane</keyword>
<dbReference type="InterPro" id="IPR041916">
    <property type="entry name" value="Anti_sigma_zinc_sf"/>
</dbReference>
<dbReference type="Proteomes" id="UP001162891">
    <property type="component" value="Chromosome"/>
</dbReference>
<dbReference type="EMBL" id="AP025591">
    <property type="protein sequence ID" value="BDG02798.1"/>
    <property type="molecule type" value="Genomic_DNA"/>
</dbReference>
<feature type="domain" description="Putative zinc-finger" evidence="2">
    <location>
        <begin position="5"/>
        <end position="39"/>
    </location>
</feature>
<evidence type="ECO:0000256" key="1">
    <source>
        <dbReference type="SAM" id="Phobius"/>
    </source>
</evidence>
<name>A0ABM7WTK4_9BACT</name>
<evidence type="ECO:0000313" key="4">
    <source>
        <dbReference type="Proteomes" id="UP001162891"/>
    </source>
</evidence>
<proteinExistence type="predicted"/>
<protein>
    <recommendedName>
        <fullName evidence="2">Putative zinc-finger domain-containing protein</fullName>
    </recommendedName>
</protein>
<gene>
    <name evidence="3" type="ORF">AMOR_17940</name>
</gene>
<keyword evidence="1" id="KW-1133">Transmembrane helix</keyword>
<accession>A0ABM7WTK4</accession>
<dbReference type="RefSeq" id="WP_248360487.1">
    <property type="nucleotide sequence ID" value="NZ_AP025591.1"/>
</dbReference>
<organism evidence="3 4">
    <name type="scientific">Anaeromyxobacter oryzae</name>
    <dbReference type="NCBI Taxonomy" id="2918170"/>
    <lineage>
        <taxon>Bacteria</taxon>
        <taxon>Pseudomonadati</taxon>
        <taxon>Myxococcota</taxon>
        <taxon>Myxococcia</taxon>
        <taxon>Myxococcales</taxon>
        <taxon>Cystobacterineae</taxon>
        <taxon>Anaeromyxobacteraceae</taxon>
        <taxon>Anaeromyxobacter</taxon>
    </lineage>
</organism>
<evidence type="ECO:0000313" key="3">
    <source>
        <dbReference type="EMBL" id="BDG02798.1"/>
    </source>
</evidence>
<dbReference type="InterPro" id="IPR027383">
    <property type="entry name" value="Znf_put"/>
</dbReference>
<dbReference type="Pfam" id="PF13490">
    <property type="entry name" value="zf-HC2"/>
    <property type="match status" value="1"/>
</dbReference>
<dbReference type="Gene3D" id="1.10.10.1320">
    <property type="entry name" value="Anti-sigma factor, zinc-finger domain"/>
    <property type="match status" value="1"/>
</dbReference>
<evidence type="ECO:0000259" key="2">
    <source>
        <dbReference type="Pfam" id="PF13490"/>
    </source>
</evidence>
<feature type="transmembrane region" description="Helical" evidence="1">
    <location>
        <begin position="89"/>
        <end position="109"/>
    </location>
</feature>
<keyword evidence="4" id="KW-1185">Reference proteome</keyword>